<dbReference type="WBParaSite" id="MCU_004012-RB">
    <property type="protein sequence ID" value="MCU_004012-RB"/>
    <property type="gene ID" value="MCU_004012"/>
</dbReference>
<name>A0A0R3UJ75_MESCO</name>
<accession>A0A0R3UJ75</accession>
<reference evidence="3 4" key="1">
    <citation type="submission" date="2018-10" db="EMBL/GenBank/DDBJ databases">
        <authorList>
            <consortium name="Pathogen Informatics"/>
        </authorList>
    </citation>
    <scope>NUCLEOTIDE SEQUENCE [LARGE SCALE GENOMIC DNA]</scope>
</reference>
<evidence type="ECO:0000313" key="4">
    <source>
        <dbReference type="Proteomes" id="UP000267029"/>
    </source>
</evidence>
<dbReference type="WBParaSite" id="MCU_004012-RA">
    <property type="protein sequence ID" value="MCU_004012-RA"/>
    <property type="gene ID" value="MCU_004012"/>
</dbReference>
<dbReference type="Proteomes" id="UP000267029">
    <property type="component" value="Unassembled WGS sequence"/>
</dbReference>
<organism evidence="5">
    <name type="scientific">Mesocestoides corti</name>
    <name type="common">Flatworm</name>
    <dbReference type="NCBI Taxonomy" id="53468"/>
    <lineage>
        <taxon>Eukaryota</taxon>
        <taxon>Metazoa</taxon>
        <taxon>Spiralia</taxon>
        <taxon>Lophotrochozoa</taxon>
        <taxon>Platyhelminthes</taxon>
        <taxon>Cestoda</taxon>
        <taxon>Eucestoda</taxon>
        <taxon>Cyclophyllidea</taxon>
        <taxon>Mesocestoididae</taxon>
        <taxon>Mesocestoides</taxon>
    </lineage>
</organism>
<feature type="compositionally biased region" description="Pro residues" evidence="1">
    <location>
        <begin position="140"/>
        <end position="158"/>
    </location>
</feature>
<feature type="compositionally biased region" description="Low complexity" evidence="1">
    <location>
        <begin position="117"/>
        <end position="139"/>
    </location>
</feature>
<protein>
    <submittedName>
        <fullName evidence="5 6">Protein shisa-5</fullName>
    </submittedName>
</protein>
<evidence type="ECO:0000313" key="6">
    <source>
        <dbReference type="WBParaSite" id="MCU_004012-RB"/>
    </source>
</evidence>
<evidence type="ECO:0000313" key="3">
    <source>
        <dbReference type="EMBL" id="VDD81536.1"/>
    </source>
</evidence>
<reference evidence="5 6" key="2">
    <citation type="submission" date="2019-11" db="UniProtKB">
        <authorList>
            <consortium name="WormBaseParasite"/>
        </authorList>
    </citation>
    <scope>IDENTIFICATION</scope>
</reference>
<keyword evidence="2" id="KW-0812">Transmembrane</keyword>
<gene>
    <name evidence="3" type="ORF">MCOS_LOCUS7539</name>
</gene>
<dbReference type="OrthoDB" id="10450235at2759"/>
<dbReference type="EMBL" id="UXSR01005377">
    <property type="protein sequence ID" value="VDD81536.1"/>
    <property type="molecule type" value="Genomic_DNA"/>
</dbReference>
<evidence type="ECO:0000256" key="1">
    <source>
        <dbReference type="SAM" id="MobiDB-lite"/>
    </source>
</evidence>
<proteinExistence type="predicted"/>
<sequence>MSRSREVVGDWVGAHIICCKVASSCLLFIAVGFIIAGAVLVSSNSGSWDFDKEDFDDFSERQSRFSAGIALIVFGVFMLICGLVFLCCVFQLKFVRKAVKSTNSQQQPTPYPPAAGQQVTQPYPVQPYPSQQGPGQQMPQPYPTQPYQPSPLAPPPPYTESEVAPTAPLNEKQ</sequence>
<feature type="region of interest" description="Disordered" evidence="1">
    <location>
        <begin position="103"/>
        <end position="173"/>
    </location>
</feature>
<feature type="transmembrane region" description="Helical" evidence="2">
    <location>
        <begin position="21"/>
        <end position="45"/>
    </location>
</feature>
<keyword evidence="4" id="KW-1185">Reference proteome</keyword>
<evidence type="ECO:0000313" key="5">
    <source>
        <dbReference type="WBParaSite" id="MCU_004012-RA"/>
    </source>
</evidence>
<feature type="transmembrane region" description="Helical" evidence="2">
    <location>
        <begin position="65"/>
        <end position="90"/>
    </location>
</feature>
<evidence type="ECO:0000256" key="2">
    <source>
        <dbReference type="SAM" id="Phobius"/>
    </source>
</evidence>
<keyword evidence="2" id="KW-0472">Membrane</keyword>
<keyword evidence="2" id="KW-1133">Transmembrane helix</keyword>
<dbReference type="WBParaSite" id="MCU_004012-RC">
    <property type="protein sequence ID" value="MCU_004012-RC"/>
    <property type="gene ID" value="MCU_004012"/>
</dbReference>
<dbReference type="AlphaFoldDB" id="A0A0R3UJ75"/>